<name>A0A365QUT0_9BURK</name>
<evidence type="ECO:0000313" key="3">
    <source>
        <dbReference type="Proteomes" id="UP000252458"/>
    </source>
</evidence>
<accession>A0A365QUT0</accession>
<proteinExistence type="predicted"/>
<keyword evidence="3" id="KW-1185">Reference proteome</keyword>
<comment type="caution">
    <text evidence="2">The sequence shown here is derived from an EMBL/GenBank/DDBJ whole genome shotgun (WGS) entry which is preliminary data.</text>
</comment>
<feature type="region of interest" description="Disordered" evidence="1">
    <location>
        <begin position="207"/>
        <end position="274"/>
    </location>
</feature>
<reference evidence="2 3" key="1">
    <citation type="submission" date="2018-06" db="EMBL/GenBank/DDBJ databases">
        <title>Draft genome sequence of Burkholderia reimsis strain BE51 isolated from a French agricultural soil.</title>
        <authorList>
            <person name="Esmaeel Q."/>
        </authorList>
    </citation>
    <scope>NUCLEOTIDE SEQUENCE [LARGE SCALE GENOMIC DNA]</scope>
    <source>
        <strain evidence="2 3">BE51</strain>
    </source>
</reference>
<gene>
    <name evidence="2" type="ORF">DPV79_16110</name>
</gene>
<feature type="compositionally biased region" description="Low complexity" evidence="1">
    <location>
        <begin position="207"/>
        <end position="216"/>
    </location>
</feature>
<evidence type="ECO:0000313" key="2">
    <source>
        <dbReference type="EMBL" id="RBB38902.1"/>
    </source>
</evidence>
<protein>
    <submittedName>
        <fullName evidence="2">Uncharacterized protein</fullName>
    </submittedName>
</protein>
<evidence type="ECO:0000256" key="1">
    <source>
        <dbReference type="SAM" id="MobiDB-lite"/>
    </source>
</evidence>
<sequence length="442" mass="46139">MKIFVPLTKVDVEKRLVYGTLAAEEIDRSGEVLDYASSKPHFQAWSGDIAKATDGKSVGNLRAMHGKVAAGKFTDLQFDDESRRIEAVAKVVDDTEWNKVLEGVYTGFSIGGKYGKTWTDQGHRRYEAIPAEGSLVDYPCIPSATFKVVKADGSEEMRKFTGATDSLEAIDQLAELLNKGTIDPREVLKLALADLQKRDFADTATTAAAADTTGAGEVEKADKGDGDGNDDDTGKSGNGGDDADGNADAGGGDGAKSGTSETQDDGGAADGDADDAAKAAAAAALEKVGARNSKADLAHLQAAHDSLVKAGAMCGGDDGHDDAADLDDDFALAAGVDELCKAAGLDPVEGTSGMEKAAQLVVSLAKAHARIKELEDMPAPTKGVLKTIEKSADMTVNACTKSTIDEELERASQAQIDGDPLPMVKFIHKYGARSVRPNTPSK</sequence>
<feature type="compositionally biased region" description="Basic and acidic residues" evidence="1">
    <location>
        <begin position="217"/>
        <end position="226"/>
    </location>
</feature>
<dbReference type="AlphaFoldDB" id="A0A365QUT0"/>
<organism evidence="2 3">
    <name type="scientific">Burkholderia reimsis</name>
    <dbReference type="NCBI Taxonomy" id="2234132"/>
    <lineage>
        <taxon>Bacteria</taxon>
        <taxon>Pseudomonadati</taxon>
        <taxon>Pseudomonadota</taxon>
        <taxon>Betaproteobacteria</taxon>
        <taxon>Burkholderiales</taxon>
        <taxon>Burkholderiaceae</taxon>
        <taxon>Burkholderia</taxon>
    </lineage>
</organism>
<dbReference type="EMBL" id="QMFZ01000012">
    <property type="protein sequence ID" value="RBB38902.1"/>
    <property type="molecule type" value="Genomic_DNA"/>
</dbReference>
<dbReference type="Proteomes" id="UP000252458">
    <property type="component" value="Unassembled WGS sequence"/>
</dbReference>